<protein>
    <submittedName>
        <fullName evidence="1">Uncharacterized protein</fullName>
    </submittedName>
</protein>
<accession>A0ABV1WRV4</accession>
<name>A0ABV1WRV4_9ACTN</name>
<organism evidence="1 2">
    <name type="scientific">Streptomyces hyaluromycini</name>
    <dbReference type="NCBI Taxonomy" id="1377993"/>
    <lineage>
        <taxon>Bacteria</taxon>
        <taxon>Bacillati</taxon>
        <taxon>Actinomycetota</taxon>
        <taxon>Actinomycetes</taxon>
        <taxon>Kitasatosporales</taxon>
        <taxon>Streptomycetaceae</taxon>
        <taxon>Streptomyces</taxon>
    </lineage>
</organism>
<sequence>MRLVNESAWGARVLGCPSCGERGVTVEGDSDRTSDGGGGAYFGWTEERAWPVTYRVVVRGVESVCPVIDPEPGKADGEIGTRDIIYVVDKTGTCVAGPASMDDV</sequence>
<dbReference type="RefSeq" id="WP_350778897.1">
    <property type="nucleotide sequence ID" value="NZ_JBEPEK010000045.1"/>
</dbReference>
<evidence type="ECO:0000313" key="2">
    <source>
        <dbReference type="Proteomes" id="UP001474181"/>
    </source>
</evidence>
<dbReference type="EMBL" id="JBEPEK010000045">
    <property type="protein sequence ID" value="MER7179585.1"/>
    <property type="molecule type" value="Genomic_DNA"/>
</dbReference>
<keyword evidence="2" id="KW-1185">Reference proteome</keyword>
<dbReference type="Proteomes" id="UP001474181">
    <property type="component" value="Unassembled WGS sequence"/>
</dbReference>
<evidence type="ECO:0000313" key="1">
    <source>
        <dbReference type="EMBL" id="MER7179585.1"/>
    </source>
</evidence>
<reference evidence="1 2" key="1">
    <citation type="submission" date="2024-06" db="EMBL/GenBank/DDBJ databases">
        <title>The Natural Products Discovery Center: Release of the First 8490 Sequenced Strains for Exploring Actinobacteria Biosynthetic Diversity.</title>
        <authorList>
            <person name="Kalkreuter E."/>
            <person name="Kautsar S.A."/>
            <person name="Yang D."/>
            <person name="Bader C.D."/>
            <person name="Teijaro C.N."/>
            <person name="Fluegel L."/>
            <person name="Davis C.M."/>
            <person name="Simpson J.R."/>
            <person name="Lauterbach L."/>
            <person name="Steele A.D."/>
            <person name="Gui C."/>
            <person name="Meng S."/>
            <person name="Li G."/>
            <person name="Viehrig K."/>
            <person name="Ye F."/>
            <person name="Su P."/>
            <person name="Kiefer A.F."/>
            <person name="Nichols A."/>
            <person name="Cepeda A.J."/>
            <person name="Yan W."/>
            <person name="Fan B."/>
            <person name="Jiang Y."/>
            <person name="Adhikari A."/>
            <person name="Zheng C.-J."/>
            <person name="Schuster L."/>
            <person name="Cowan T.M."/>
            <person name="Smanski M.J."/>
            <person name="Chevrette M.G."/>
            <person name="De Carvalho L.P.S."/>
            <person name="Shen B."/>
        </authorList>
    </citation>
    <scope>NUCLEOTIDE SEQUENCE [LARGE SCALE GENOMIC DNA]</scope>
    <source>
        <strain evidence="1 2">NPDC000234</strain>
    </source>
</reference>
<proteinExistence type="predicted"/>
<comment type="caution">
    <text evidence="1">The sequence shown here is derived from an EMBL/GenBank/DDBJ whole genome shotgun (WGS) entry which is preliminary data.</text>
</comment>
<gene>
    <name evidence="1" type="ORF">ABT404_08885</name>
</gene>